<keyword evidence="1" id="KW-0732">Signal</keyword>
<proteinExistence type="predicted"/>
<name>A0A916REX2_9HYPH</name>
<protein>
    <submittedName>
        <fullName evidence="2">Invasion protein B</fullName>
    </submittedName>
</protein>
<evidence type="ECO:0000256" key="1">
    <source>
        <dbReference type="SAM" id="SignalP"/>
    </source>
</evidence>
<dbReference type="AlphaFoldDB" id="A0A916REX2"/>
<reference evidence="2" key="1">
    <citation type="journal article" date="2014" name="Int. J. Syst. Evol. Microbiol.">
        <title>Complete genome sequence of Corynebacterium casei LMG S-19264T (=DSM 44701T), isolated from a smear-ripened cheese.</title>
        <authorList>
            <consortium name="US DOE Joint Genome Institute (JGI-PGF)"/>
            <person name="Walter F."/>
            <person name="Albersmeier A."/>
            <person name="Kalinowski J."/>
            <person name="Ruckert C."/>
        </authorList>
    </citation>
    <scope>NUCLEOTIDE SEQUENCE</scope>
    <source>
        <strain evidence="2">CGMCC 1.15320</strain>
    </source>
</reference>
<reference evidence="2" key="2">
    <citation type="submission" date="2020-09" db="EMBL/GenBank/DDBJ databases">
        <authorList>
            <person name="Sun Q."/>
            <person name="Zhou Y."/>
        </authorList>
    </citation>
    <scope>NUCLEOTIDE SEQUENCE</scope>
    <source>
        <strain evidence="2">CGMCC 1.15320</strain>
    </source>
</reference>
<dbReference type="InterPro" id="IPR010642">
    <property type="entry name" value="Invasion_prot_B"/>
</dbReference>
<sequence>MSLKTNARRTAMVLLGVFGAAVAGSGTAVAQQQQPQLPDGWFKACTKQDDVDICNVQYMARADTGQLLSAVNLIEVKGKVNRRLVQIVVPTSRLIPPGIGMQINGGAAKKIDYAICLPDRCLAETQLTDELVTQLKKGSELTLTSVNFQNQPNPIKITLSGFTAAYDGEPLRQDDLNERQQKLEEFVSKNNEEFAQKLKQAQERAKAQ</sequence>
<evidence type="ECO:0000313" key="3">
    <source>
        <dbReference type="Proteomes" id="UP000636264"/>
    </source>
</evidence>
<comment type="caution">
    <text evidence="2">The sequence shown here is derived from an EMBL/GenBank/DDBJ whole genome shotgun (WGS) entry which is preliminary data.</text>
</comment>
<gene>
    <name evidence="2" type="ORF">GCM10011385_03860</name>
</gene>
<dbReference type="EMBL" id="BMIF01000001">
    <property type="protein sequence ID" value="GGA53609.1"/>
    <property type="molecule type" value="Genomic_DNA"/>
</dbReference>
<dbReference type="Proteomes" id="UP000636264">
    <property type="component" value="Unassembled WGS sequence"/>
</dbReference>
<dbReference type="InterPro" id="IPR038696">
    <property type="entry name" value="IalB_sf"/>
</dbReference>
<evidence type="ECO:0000313" key="2">
    <source>
        <dbReference type="EMBL" id="GGA53609.1"/>
    </source>
</evidence>
<feature type="chain" id="PRO_5037594341" evidence="1">
    <location>
        <begin position="31"/>
        <end position="208"/>
    </location>
</feature>
<organism evidence="2 3">
    <name type="scientific">Nitratireductor aestuarii</name>
    <dbReference type="NCBI Taxonomy" id="1735103"/>
    <lineage>
        <taxon>Bacteria</taxon>
        <taxon>Pseudomonadati</taxon>
        <taxon>Pseudomonadota</taxon>
        <taxon>Alphaproteobacteria</taxon>
        <taxon>Hyphomicrobiales</taxon>
        <taxon>Phyllobacteriaceae</taxon>
        <taxon>Nitratireductor</taxon>
    </lineage>
</organism>
<keyword evidence="3" id="KW-1185">Reference proteome</keyword>
<accession>A0A916REX2</accession>
<dbReference type="Pfam" id="PF06776">
    <property type="entry name" value="IalB"/>
    <property type="match status" value="1"/>
</dbReference>
<feature type="signal peptide" evidence="1">
    <location>
        <begin position="1"/>
        <end position="30"/>
    </location>
</feature>
<dbReference type="Gene3D" id="2.60.40.1880">
    <property type="entry name" value="Invasion associated locus B (IalB) protein"/>
    <property type="match status" value="1"/>
</dbReference>